<dbReference type="Gene3D" id="2.60.120.40">
    <property type="match status" value="1"/>
</dbReference>
<evidence type="ECO:0000259" key="8">
    <source>
        <dbReference type="PROSITE" id="PS50049"/>
    </source>
</evidence>
<dbReference type="InterPro" id="IPR008983">
    <property type="entry name" value="Tumour_necrosis_fac-like_dom"/>
</dbReference>
<dbReference type="GO" id="GO:0006955">
    <property type="term" value="P:immune response"/>
    <property type="evidence" value="ECO:0000318"/>
    <property type="project" value="GO_Central"/>
</dbReference>
<protein>
    <submittedName>
        <fullName evidence="9">Tumor necrosis factor ligand superfamily member 13B-like</fullName>
    </submittedName>
</protein>
<sequence>VNAKKMFELPLRKNSLHRKLLLSHCILLMVVSLTLCLSIFLLHQIFILRDDLEKLSEEIYTHLNQHVSSDLSGQWSVSEKEKLQELSEIKLSSRNKLSSSVSSILHHGKSSKVYHYPVASSFLRTKREQKGFTKQQSFLQLRARTNEKPIHKGNTTIIPWTVAVQRGGALSTTDNKIIVQQDSYYMVYGQVVFLNPGDIMGHLIRRRKSSISGTEQRFTNLLLCIQDMPNKESINSCYTAGVVKLDQEDELELVIPDRPQTQVSMDADSTFFGIIQLS</sequence>
<dbReference type="OMA" id="LTAIMFC"/>
<dbReference type="Ensembl" id="ENSLOCT00000018148.1">
    <property type="protein sequence ID" value="ENSLOCP00000018116.1"/>
    <property type="gene ID" value="ENSLOCG00000014717.1"/>
</dbReference>
<evidence type="ECO:0000256" key="1">
    <source>
        <dbReference type="ARBA" id="ARBA00004613"/>
    </source>
</evidence>
<dbReference type="InParanoid" id="W5NBV7"/>
<evidence type="ECO:0000256" key="7">
    <source>
        <dbReference type="SAM" id="Phobius"/>
    </source>
</evidence>
<proteinExistence type="inferred from homology"/>
<evidence type="ECO:0000256" key="5">
    <source>
        <dbReference type="ARBA" id="ARBA00023157"/>
    </source>
</evidence>
<keyword evidence="10" id="KW-1185">Reference proteome</keyword>
<feature type="transmembrane region" description="Helical" evidence="7">
    <location>
        <begin position="21"/>
        <end position="46"/>
    </location>
</feature>
<dbReference type="InterPro" id="IPR006052">
    <property type="entry name" value="TNF_dom"/>
</dbReference>
<keyword evidence="3" id="KW-0202">Cytokine</keyword>
<dbReference type="SUPFAM" id="SSF49842">
    <property type="entry name" value="TNF-like"/>
    <property type="match status" value="1"/>
</dbReference>
<dbReference type="GO" id="GO:0005125">
    <property type="term" value="F:cytokine activity"/>
    <property type="evidence" value="ECO:0000318"/>
    <property type="project" value="GO_Central"/>
</dbReference>
<dbReference type="PANTHER" id="PTHR15151">
    <property type="entry name" value="PROTEIN EIGER"/>
    <property type="match status" value="1"/>
</dbReference>
<keyword evidence="6" id="KW-0325">Glycoprotein</keyword>
<keyword evidence="5" id="KW-1015">Disulfide bond</keyword>
<dbReference type="EMBL" id="AHAT01015643">
    <property type="status" value="NOT_ANNOTATED_CDS"/>
    <property type="molecule type" value="Genomic_DNA"/>
</dbReference>
<name>W5NBV7_LEPOC</name>
<reference evidence="10" key="1">
    <citation type="submission" date="2011-12" db="EMBL/GenBank/DDBJ databases">
        <title>The Draft Genome of Lepisosteus oculatus.</title>
        <authorList>
            <consortium name="The Broad Institute Genome Assembly &amp; Analysis Group"/>
            <consortium name="Computational R&amp;D Group"/>
            <consortium name="and Sequencing Platform"/>
            <person name="Di Palma F."/>
            <person name="Alfoldi J."/>
            <person name="Johnson J."/>
            <person name="Berlin A."/>
            <person name="Gnerre S."/>
            <person name="Jaffe D."/>
            <person name="MacCallum I."/>
            <person name="Young S."/>
            <person name="Walker B.J."/>
            <person name="Lander E.S."/>
            <person name="Lindblad-Toh K."/>
        </authorList>
    </citation>
    <scope>NUCLEOTIDE SEQUENCE [LARGE SCALE GENOMIC DNA]</scope>
</reference>
<comment type="subcellular location">
    <subcellularLocation>
        <location evidence="1">Secreted</location>
    </subcellularLocation>
</comment>
<evidence type="ECO:0000256" key="6">
    <source>
        <dbReference type="ARBA" id="ARBA00023180"/>
    </source>
</evidence>
<dbReference type="GO" id="GO:0016020">
    <property type="term" value="C:membrane"/>
    <property type="evidence" value="ECO:0007669"/>
    <property type="project" value="InterPro"/>
</dbReference>
<accession>W5NBV7</accession>
<keyword evidence="4" id="KW-0964">Secreted</keyword>
<comment type="similarity">
    <text evidence="2">Belongs to the tumor necrosis factor family.</text>
</comment>
<dbReference type="AlphaFoldDB" id="W5NBV7"/>
<evidence type="ECO:0000313" key="9">
    <source>
        <dbReference type="Ensembl" id="ENSLOCP00000018116.1"/>
    </source>
</evidence>
<evidence type="ECO:0000256" key="4">
    <source>
        <dbReference type="ARBA" id="ARBA00022525"/>
    </source>
</evidence>
<dbReference type="InterPro" id="IPR051748">
    <property type="entry name" value="TNF_Ligand_Superfamily"/>
</dbReference>
<dbReference type="Pfam" id="PF00229">
    <property type="entry name" value="TNF"/>
    <property type="match status" value="1"/>
</dbReference>
<dbReference type="Bgee" id="ENSLOCG00000014717">
    <property type="expression patterns" value="Expressed in bone element and 8 other cell types or tissues"/>
</dbReference>
<dbReference type="GO" id="GO:0002260">
    <property type="term" value="P:lymphocyte homeostasis"/>
    <property type="evidence" value="ECO:0000318"/>
    <property type="project" value="GO_Central"/>
</dbReference>
<dbReference type="eggNOG" id="ENOG502S0DX">
    <property type="taxonomic scope" value="Eukaryota"/>
</dbReference>
<keyword evidence="7" id="KW-0472">Membrane</keyword>
<reference evidence="9" key="2">
    <citation type="submission" date="2025-08" db="UniProtKB">
        <authorList>
            <consortium name="Ensembl"/>
        </authorList>
    </citation>
    <scope>IDENTIFICATION</scope>
</reference>
<evidence type="ECO:0000256" key="3">
    <source>
        <dbReference type="ARBA" id="ARBA00022514"/>
    </source>
</evidence>
<feature type="domain" description="THD" evidence="8">
    <location>
        <begin position="137"/>
        <end position="277"/>
    </location>
</feature>
<dbReference type="GO" id="GO:0005164">
    <property type="term" value="F:tumor necrosis factor receptor binding"/>
    <property type="evidence" value="ECO:0007669"/>
    <property type="project" value="InterPro"/>
</dbReference>
<keyword evidence="7" id="KW-0812">Transmembrane</keyword>
<evidence type="ECO:0000256" key="2">
    <source>
        <dbReference type="ARBA" id="ARBA00008670"/>
    </source>
</evidence>
<dbReference type="GO" id="GO:0005615">
    <property type="term" value="C:extracellular space"/>
    <property type="evidence" value="ECO:0000318"/>
    <property type="project" value="GO_Central"/>
</dbReference>
<dbReference type="Proteomes" id="UP000018468">
    <property type="component" value="Linkage group LG7"/>
</dbReference>
<dbReference type="STRING" id="7918.ENSLOCP00000018116"/>
<reference evidence="9" key="3">
    <citation type="submission" date="2025-09" db="UniProtKB">
        <authorList>
            <consortium name="Ensembl"/>
        </authorList>
    </citation>
    <scope>IDENTIFICATION</scope>
</reference>
<dbReference type="PANTHER" id="PTHR15151:SF24">
    <property type="entry name" value="A PROLIFERATION-INDUCING LIGAND-LIKE PROTEIN-RELATED"/>
    <property type="match status" value="1"/>
</dbReference>
<dbReference type="GeneTree" id="ENSGT00940000157536"/>
<dbReference type="PROSITE" id="PS50049">
    <property type="entry name" value="THD_2"/>
    <property type="match status" value="1"/>
</dbReference>
<evidence type="ECO:0000313" key="10">
    <source>
        <dbReference type="Proteomes" id="UP000018468"/>
    </source>
</evidence>
<organism evidence="9 10">
    <name type="scientific">Lepisosteus oculatus</name>
    <name type="common">Spotted gar</name>
    <dbReference type="NCBI Taxonomy" id="7918"/>
    <lineage>
        <taxon>Eukaryota</taxon>
        <taxon>Metazoa</taxon>
        <taxon>Chordata</taxon>
        <taxon>Craniata</taxon>
        <taxon>Vertebrata</taxon>
        <taxon>Euteleostomi</taxon>
        <taxon>Actinopterygii</taxon>
        <taxon>Neopterygii</taxon>
        <taxon>Holostei</taxon>
        <taxon>Semionotiformes</taxon>
        <taxon>Lepisosteidae</taxon>
        <taxon>Lepisosteus</taxon>
    </lineage>
</organism>
<keyword evidence="7" id="KW-1133">Transmembrane helix</keyword>
<dbReference type="GO" id="GO:0030890">
    <property type="term" value="P:positive regulation of B cell proliferation"/>
    <property type="evidence" value="ECO:0000318"/>
    <property type="project" value="GO_Central"/>
</dbReference>